<feature type="transmembrane region" description="Helical" evidence="1">
    <location>
        <begin position="111"/>
        <end position="133"/>
    </location>
</feature>
<dbReference type="OrthoDB" id="343382at2759"/>
<dbReference type="VEuPathDB" id="CryptoDB:CmeUKMEL1_00750"/>
<keyword evidence="1" id="KW-1133">Transmembrane helix</keyword>
<keyword evidence="1" id="KW-0812">Transmembrane</keyword>
<protein>
    <submittedName>
        <fullName evidence="2">Uncharacterized protein</fullName>
    </submittedName>
</protein>
<accession>A0A2P4YWA7</accession>
<comment type="caution">
    <text evidence="2">The sequence shown here is derived from an EMBL/GenBank/DDBJ whole genome shotgun (WGS) entry which is preliminary data.</text>
</comment>
<keyword evidence="3" id="KW-1185">Reference proteome</keyword>
<keyword evidence="1" id="KW-0472">Membrane</keyword>
<evidence type="ECO:0000313" key="2">
    <source>
        <dbReference type="EMBL" id="POM82109.1"/>
    </source>
</evidence>
<feature type="transmembrane region" description="Helical" evidence="1">
    <location>
        <begin position="145"/>
        <end position="166"/>
    </location>
</feature>
<dbReference type="AlphaFoldDB" id="A0A2P4YWA7"/>
<sequence length="230" mass="26275">MQKKRENLYKLAILILNSLLILATLFTIFFLNIGYYRWGFSNGSNIKYSVCLNRIYSEGVCINTSLIDFENCSEIIEFENFGSSKMLNSITTNSISKSIKHTIISIKNASLILTCLIATYLAFLSFSTLVILIKEYLHNKRYAHIFSIILMGVSVSFIKSGLLYWISMHFSWGKAFRTENNSATIQKIYHSLGSGFYTLVGILSLTFAELIILIKILPRDREYSKYSLIS</sequence>
<name>A0A2P4YWA7_9CRYT</name>
<dbReference type="EMBL" id="JIBK01000002">
    <property type="protein sequence ID" value="POM82109.1"/>
    <property type="molecule type" value="Genomic_DNA"/>
</dbReference>
<proteinExistence type="predicted"/>
<gene>
    <name evidence="2" type="ORF">CmeUKMEL1_00750</name>
</gene>
<reference evidence="2 3" key="1">
    <citation type="submission" date="2014-04" db="EMBL/GenBank/DDBJ databases">
        <title>Comparative Genomics of Cryptosporidium Species.</title>
        <authorList>
            <person name="Silva J.C."/>
            <person name="Su Q."/>
            <person name="Chalmers R."/>
            <person name="Chibucos M.C."/>
            <person name="Elwin K."/>
            <person name="Godinez A."/>
            <person name="Guo F."/>
            <person name="Huynh K."/>
            <person name="Orvis J."/>
            <person name="Ott S."/>
            <person name="Sadzewicz L."/>
            <person name="Sengamalay N."/>
            <person name="Shetty A."/>
            <person name="Sun M."/>
            <person name="Tallon L."/>
            <person name="Xiao L."/>
            <person name="Zhang H."/>
            <person name="Fraser C.M."/>
            <person name="Zhu G."/>
            <person name="Kissinger J."/>
            <person name="Widmer G."/>
        </authorList>
    </citation>
    <scope>NUCLEOTIDE SEQUENCE [LARGE SCALE GENOMIC DNA]</scope>
    <source>
        <strain evidence="2 3">UKMEL1</strain>
    </source>
</reference>
<dbReference type="Proteomes" id="UP000236928">
    <property type="component" value="Unassembled WGS sequence"/>
</dbReference>
<feature type="transmembrane region" description="Helical" evidence="1">
    <location>
        <begin position="12"/>
        <end position="35"/>
    </location>
</feature>
<evidence type="ECO:0000256" key="1">
    <source>
        <dbReference type="SAM" id="Phobius"/>
    </source>
</evidence>
<organism evidence="2 3">
    <name type="scientific">Cryptosporidium meleagridis</name>
    <dbReference type="NCBI Taxonomy" id="93969"/>
    <lineage>
        <taxon>Eukaryota</taxon>
        <taxon>Sar</taxon>
        <taxon>Alveolata</taxon>
        <taxon>Apicomplexa</taxon>
        <taxon>Conoidasida</taxon>
        <taxon>Coccidia</taxon>
        <taxon>Eucoccidiorida</taxon>
        <taxon>Eimeriorina</taxon>
        <taxon>Cryptosporidiidae</taxon>
        <taxon>Cryptosporidium</taxon>
    </lineage>
</organism>
<evidence type="ECO:0000313" key="3">
    <source>
        <dbReference type="Proteomes" id="UP000236928"/>
    </source>
</evidence>
<feature type="transmembrane region" description="Helical" evidence="1">
    <location>
        <begin position="196"/>
        <end position="217"/>
    </location>
</feature>